<evidence type="ECO:0000256" key="8">
    <source>
        <dbReference type="RuleBase" id="RU363108"/>
    </source>
</evidence>
<evidence type="ECO:0000256" key="7">
    <source>
        <dbReference type="ARBA" id="ARBA00023224"/>
    </source>
</evidence>
<feature type="transmembrane region" description="Helical" evidence="8">
    <location>
        <begin position="179"/>
        <end position="202"/>
    </location>
</feature>
<evidence type="ECO:0000256" key="1">
    <source>
        <dbReference type="ARBA" id="ARBA00004651"/>
    </source>
</evidence>
<dbReference type="GO" id="GO:0007165">
    <property type="term" value="P:signal transduction"/>
    <property type="evidence" value="ECO:0007669"/>
    <property type="project" value="UniProtKB-KW"/>
</dbReference>
<evidence type="ECO:0000313" key="9">
    <source>
        <dbReference type="EnsemblMetazoa" id="ADIR010105-PA"/>
    </source>
</evidence>
<keyword evidence="7 8" id="KW-0807">Transducer</keyword>
<feature type="transmembrane region" description="Helical" evidence="8">
    <location>
        <begin position="332"/>
        <end position="359"/>
    </location>
</feature>
<keyword evidence="6 8" id="KW-0675">Receptor</keyword>
<proteinExistence type="inferred from homology"/>
<feature type="transmembrane region" description="Helical" evidence="8">
    <location>
        <begin position="300"/>
        <end position="320"/>
    </location>
</feature>
<comment type="function">
    <text evidence="8">Gustatory receptor which mediates acceptance or avoidance behavior, depending on its substrates.</text>
</comment>
<dbReference type="GO" id="GO:0030424">
    <property type="term" value="C:axon"/>
    <property type="evidence" value="ECO:0007669"/>
    <property type="project" value="TreeGrafter"/>
</dbReference>
<dbReference type="GO" id="GO:0007635">
    <property type="term" value="P:chemosensory behavior"/>
    <property type="evidence" value="ECO:0007669"/>
    <property type="project" value="TreeGrafter"/>
</dbReference>
<dbReference type="GO" id="GO:0005886">
    <property type="term" value="C:plasma membrane"/>
    <property type="evidence" value="ECO:0007669"/>
    <property type="project" value="UniProtKB-SubCell"/>
</dbReference>
<keyword evidence="10" id="KW-1185">Reference proteome</keyword>
<dbReference type="GO" id="GO:0008049">
    <property type="term" value="P:male courtship behavior"/>
    <property type="evidence" value="ECO:0007669"/>
    <property type="project" value="TreeGrafter"/>
</dbReference>
<sequence length="407" mass="45673">MKTPTGNRELFRSLFRFPKRDVFDCVPLHYLILKMSGMGCITPKAGVRNGSTITTLLDVAIFVANLALAVSMMVYGTFVEERNSQSPIMYIGVKMVNFTCYASTIYGLISCFVNRHEIWKFYNEAYTIDAMLAALGDRTNFNHSFALFLAYYSVSMAACCLLIGVLYRETVSWMLLLNLGYSYFCLTTFHIVSLTCLDVVWVRNLRLNRVFRRQFSLEGGVGETASLSVHGPNQAVVLRQIMQIFDLISDLADKGSFYYGVQIMVSIAGSFVYLLFYTFAFTLVVRSVLPFESVLDAGPIMSYLMFAYNVFVVAFFGNALKQQLSCSHFIMCPCSACVVFGLVPACGCHWVTMFLLRLFLMQLGHRSPMITCGLFPFDWTLIFSILSTAATYIIILLQFESAGSSSG</sequence>
<dbReference type="STRING" id="7168.A0A182NR20"/>
<dbReference type="VEuPathDB" id="VectorBase:ADIR010105"/>
<keyword evidence="3 8" id="KW-0812">Transmembrane</keyword>
<feature type="transmembrane region" description="Helical" evidence="8">
    <location>
        <begin position="56"/>
        <end position="76"/>
    </location>
</feature>
<name>A0A182NR20_9DIPT</name>
<feature type="transmembrane region" description="Helical" evidence="8">
    <location>
        <begin position="379"/>
        <end position="399"/>
    </location>
</feature>
<reference evidence="10" key="1">
    <citation type="submission" date="2013-03" db="EMBL/GenBank/DDBJ databases">
        <title>The Genome Sequence of Anopheles dirus WRAIR2.</title>
        <authorList>
            <consortium name="The Broad Institute Genomics Platform"/>
            <person name="Neafsey D.E."/>
            <person name="Walton C."/>
            <person name="Walker B."/>
            <person name="Young S.K."/>
            <person name="Zeng Q."/>
            <person name="Gargeya S."/>
            <person name="Fitzgerald M."/>
            <person name="Haas B."/>
            <person name="Abouelleil A."/>
            <person name="Allen A.W."/>
            <person name="Alvarado L."/>
            <person name="Arachchi H.M."/>
            <person name="Berlin A.M."/>
            <person name="Chapman S.B."/>
            <person name="Gainer-Dewar J."/>
            <person name="Goldberg J."/>
            <person name="Griggs A."/>
            <person name="Gujja S."/>
            <person name="Hansen M."/>
            <person name="Howarth C."/>
            <person name="Imamovic A."/>
            <person name="Ireland A."/>
            <person name="Larimer J."/>
            <person name="McCowan C."/>
            <person name="Murphy C."/>
            <person name="Pearson M."/>
            <person name="Poon T.W."/>
            <person name="Priest M."/>
            <person name="Roberts A."/>
            <person name="Saif S."/>
            <person name="Shea T."/>
            <person name="Sisk P."/>
            <person name="Sykes S."/>
            <person name="Wortman J."/>
            <person name="Nusbaum C."/>
            <person name="Birren B."/>
        </authorList>
    </citation>
    <scope>NUCLEOTIDE SEQUENCE [LARGE SCALE GENOMIC DNA]</scope>
    <source>
        <strain evidence="10">WRAIR2</strain>
    </source>
</reference>
<organism evidence="9 10">
    <name type="scientific">Anopheles dirus</name>
    <dbReference type="NCBI Taxonomy" id="7168"/>
    <lineage>
        <taxon>Eukaryota</taxon>
        <taxon>Metazoa</taxon>
        <taxon>Ecdysozoa</taxon>
        <taxon>Arthropoda</taxon>
        <taxon>Hexapoda</taxon>
        <taxon>Insecta</taxon>
        <taxon>Pterygota</taxon>
        <taxon>Neoptera</taxon>
        <taxon>Endopterygota</taxon>
        <taxon>Diptera</taxon>
        <taxon>Nematocera</taxon>
        <taxon>Culicoidea</taxon>
        <taxon>Culicidae</taxon>
        <taxon>Anophelinae</taxon>
        <taxon>Anopheles</taxon>
    </lineage>
</organism>
<comment type="similarity">
    <text evidence="8">Belongs to the insect chemoreceptor superfamily. Gustatory receptor (GR) family.</text>
</comment>
<dbReference type="GO" id="GO:0043025">
    <property type="term" value="C:neuronal cell body"/>
    <property type="evidence" value="ECO:0007669"/>
    <property type="project" value="TreeGrafter"/>
</dbReference>
<dbReference type="Proteomes" id="UP000075884">
    <property type="component" value="Unassembled WGS sequence"/>
</dbReference>
<evidence type="ECO:0000256" key="4">
    <source>
        <dbReference type="ARBA" id="ARBA00022989"/>
    </source>
</evidence>
<evidence type="ECO:0000256" key="2">
    <source>
        <dbReference type="ARBA" id="ARBA00022475"/>
    </source>
</evidence>
<accession>A0A182NR20</accession>
<comment type="caution">
    <text evidence="8">Lacks conserved residue(s) required for the propagation of feature annotation.</text>
</comment>
<keyword evidence="4 8" id="KW-1133">Transmembrane helix</keyword>
<protein>
    <recommendedName>
        <fullName evidence="8">Gustatory receptor</fullName>
    </recommendedName>
</protein>
<keyword evidence="2 8" id="KW-1003">Cell membrane</keyword>
<evidence type="ECO:0000313" key="10">
    <source>
        <dbReference type="Proteomes" id="UP000075884"/>
    </source>
</evidence>
<feature type="transmembrane region" description="Helical" evidence="8">
    <location>
        <begin position="88"/>
        <end position="113"/>
    </location>
</feature>
<feature type="transmembrane region" description="Helical" evidence="8">
    <location>
        <begin position="257"/>
        <end position="280"/>
    </location>
</feature>
<dbReference type="PANTHER" id="PTHR21143">
    <property type="entry name" value="INVERTEBRATE GUSTATORY RECEPTOR"/>
    <property type="match status" value="1"/>
</dbReference>
<dbReference type="InterPro" id="IPR013604">
    <property type="entry name" value="7TM_chemorcpt"/>
</dbReference>
<comment type="subcellular location">
    <subcellularLocation>
        <location evidence="1 8">Cell membrane</location>
        <topology evidence="1 8">Multi-pass membrane protein</topology>
    </subcellularLocation>
</comment>
<keyword evidence="5 8" id="KW-0472">Membrane</keyword>
<dbReference type="GO" id="GO:0030425">
    <property type="term" value="C:dendrite"/>
    <property type="evidence" value="ECO:0007669"/>
    <property type="project" value="TreeGrafter"/>
</dbReference>
<dbReference type="GO" id="GO:0050909">
    <property type="term" value="P:sensory perception of taste"/>
    <property type="evidence" value="ECO:0007669"/>
    <property type="project" value="InterPro"/>
</dbReference>
<dbReference type="AlphaFoldDB" id="A0A182NR20"/>
<evidence type="ECO:0000256" key="3">
    <source>
        <dbReference type="ARBA" id="ARBA00022692"/>
    </source>
</evidence>
<evidence type="ECO:0000256" key="5">
    <source>
        <dbReference type="ARBA" id="ARBA00023136"/>
    </source>
</evidence>
<dbReference type="PANTHER" id="PTHR21143:SF104">
    <property type="entry name" value="GUSTATORY RECEPTOR 8A-RELATED"/>
    <property type="match status" value="1"/>
</dbReference>
<reference evidence="9" key="2">
    <citation type="submission" date="2020-05" db="UniProtKB">
        <authorList>
            <consortium name="EnsemblMetazoa"/>
        </authorList>
    </citation>
    <scope>IDENTIFICATION</scope>
    <source>
        <strain evidence="9">WRAIR2</strain>
    </source>
</reference>
<dbReference type="Pfam" id="PF08395">
    <property type="entry name" value="7tm_7"/>
    <property type="match status" value="1"/>
</dbReference>
<feature type="transmembrane region" description="Helical" evidence="8">
    <location>
        <begin position="145"/>
        <end position="167"/>
    </location>
</feature>
<evidence type="ECO:0000256" key="6">
    <source>
        <dbReference type="ARBA" id="ARBA00023170"/>
    </source>
</evidence>
<dbReference type="EnsemblMetazoa" id="ADIR010105-RA">
    <property type="protein sequence ID" value="ADIR010105-PA"/>
    <property type="gene ID" value="ADIR010105"/>
</dbReference>